<dbReference type="Proteomes" id="UP000515121">
    <property type="component" value="Unplaced"/>
</dbReference>
<dbReference type="Gene3D" id="3.10.580.10">
    <property type="entry name" value="CBS-domain"/>
    <property type="match status" value="1"/>
</dbReference>
<name>A0A6P5YID0_DURZI</name>
<dbReference type="RefSeq" id="XP_022740102.1">
    <property type="nucleotide sequence ID" value="XM_022884367.1"/>
</dbReference>
<dbReference type="InterPro" id="IPR046342">
    <property type="entry name" value="CBS_dom_sf"/>
</dbReference>
<dbReference type="AlphaFoldDB" id="A0A6P5YID0"/>
<gene>
    <name evidence="2" type="primary">LOC111292135</name>
</gene>
<evidence type="ECO:0000313" key="2">
    <source>
        <dbReference type="RefSeq" id="XP_022740102.1"/>
    </source>
</evidence>
<dbReference type="GO" id="GO:0010960">
    <property type="term" value="P:magnesium ion homeostasis"/>
    <property type="evidence" value="ECO:0007669"/>
    <property type="project" value="InterPro"/>
</dbReference>
<dbReference type="PANTHER" id="PTHR12064">
    <property type="entry name" value="METAL TRANSPORTER CNNM"/>
    <property type="match status" value="1"/>
</dbReference>
<keyword evidence="1" id="KW-1185">Reference proteome</keyword>
<dbReference type="GO" id="GO:0005737">
    <property type="term" value="C:cytoplasm"/>
    <property type="evidence" value="ECO:0007669"/>
    <property type="project" value="TreeGrafter"/>
</dbReference>
<sequence>MPLYDILNEFRKGHSHMAVVVKQNNKTEHTASEHLNRDVKVDIDGEKHQPGKYLSSIRTINKWKNLDGNSQRASSKSKKWARGFHTEILQINDASLPVNNGEGEATGIITLEDVIEELLQVSLINFFSNEFSSIDSQSRKYTYIYMALLFFPMQEEIFDEADHRHES</sequence>
<dbReference type="GeneID" id="111292135"/>
<dbReference type="InterPro" id="IPR045095">
    <property type="entry name" value="ACDP"/>
</dbReference>
<dbReference type="KEGG" id="dzi:111292135"/>
<proteinExistence type="predicted"/>
<organism evidence="1 2">
    <name type="scientific">Durio zibethinus</name>
    <name type="common">Durian</name>
    <dbReference type="NCBI Taxonomy" id="66656"/>
    <lineage>
        <taxon>Eukaryota</taxon>
        <taxon>Viridiplantae</taxon>
        <taxon>Streptophyta</taxon>
        <taxon>Embryophyta</taxon>
        <taxon>Tracheophyta</taxon>
        <taxon>Spermatophyta</taxon>
        <taxon>Magnoliopsida</taxon>
        <taxon>eudicotyledons</taxon>
        <taxon>Gunneridae</taxon>
        <taxon>Pentapetalae</taxon>
        <taxon>rosids</taxon>
        <taxon>malvids</taxon>
        <taxon>Malvales</taxon>
        <taxon>Malvaceae</taxon>
        <taxon>Helicteroideae</taxon>
        <taxon>Durio</taxon>
    </lineage>
</organism>
<accession>A0A6P5YID0</accession>
<protein>
    <submittedName>
        <fullName evidence="2">DUF21 domain-containing protein At2g14520-like</fullName>
    </submittedName>
</protein>
<reference evidence="2" key="1">
    <citation type="submission" date="2025-08" db="UniProtKB">
        <authorList>
            <consortium name="RefSeq"/>
        </authorList>
    </citation>
    <scope>IDENTIFICATION</scope>
    <source>
        <tissue evidence="2">Fruit stalk</tissue>
    </source>
</reference>
<evidence type="ECO:0000313" key="1">
    <source>
        <dbReference type="Proteomes" id="UP000515121"/>
    </source>
</evidence>
<dbReference type="PANTHER" id="PTHR12064:SF70">
    <property type="entry name" value="CNNM TRANSMEMBRANE DOMAIN-CONTAINING PROTEIN"/>
    <property type="match status" value="1"/>
</dbReference>
<dbReference type="GO" id="GO:0030026">
    <property type="term" value="P:intracellular manganese ion homeostasis"/>
    <property type="evidence" value="ECO:0007669"/>
    <property type="project" value="TreeGrafter"/>
</dbReference>
<dbReference type="OrthoDB" id="5353557at2759"/>